<organism evidence="1 2">
    <name type="scientific">Deinococcus aerius</name>
    <dbReference type="NCBI Taxonomy" id="200253"/>
    <lineage>
        <taxon>Bacteria</taxon>
        <taxon>Thermotogati</taxon>
        <taxon>Deinococcota</taxon>
        <taxon>Deinococci</taxon>
        <taxon>Deinococcales</taxon>
        <taxon>Deinococcaceae</taxon>
        <taxon>Deinococcus</taxon>
    </lineage>
</organism>
<evidence type="ECO:0000313" key="1">
    <source>
        <dbReference type="EMBL" id="GBF06143.1"/>
    </source>
</evidence>
<dbReference type="OrthoDB" id="9794513at2"/>
<dbReference type="PANTHER" id="PTHR12526">
    <property type="entry name" value="GLYCOSYLTRANSFERASE"/>
    <property type="match status" value="1"/>
</dbReference>
<sequence>MRRLRILTWPVHGSYMYYLSQAPHDFYLPVKEGGLNGYGGRGDYDLLGGNVRDIPAEEVKSAPFDVILFQGRWHYEVDQYELLSEAQRQLPRIYLEHDPPRESPTDTKHPVDDPNVLLVHVTHFNDLMWDPGRTPTRVVEHGVIVPPDARYTGELERGLVVVNNLRLRGRRLGADVFQRARERLPLDLAGMDAEAFGGWSLHLEDLHRMQGRYRFFLNPIRYTSLGLAVCEAMMVGLPIVGLATTEMVTAVRHGVSGYLDTDVDRVVEYGQLLLREPGHARELGEAARRTAQERFGIGRFAHDWSEVFLDVAGR</sequence>
<dbReference type="Proteomes" id="UP000236569">
    <property type="component" value="Unassembled WGS sequence"/>
</dbReference>
<dbReference type="SUPFAM" id="SSF53756">
    <property type="entry name" value="UDP-Glycosyltransferase/glycogen phosphorylase"/>
    <property type="match status" value="1"/>
</dbReference>
<keyword evidence="1" id="KW-0808">Transferase</keyword>
<dbReference type="Pfam" id="PF13692">
    <property type="entry name" value="Glyco_trans_1_4"/>
    <property type="match status" value="1"/>
</dbReference>
<dbReference type="PANTHER" id="PTHR12526:SF627">
    <property type="entry name" value="D-RHAMNOSYLTRANSFERASE WBPZ"/>
    <property type="match status" value="1"/>
</dbReference>
<reference evidence="2" key="1">
    <citation type="submission" date="2018-01" db="EMBL/GenBank/DDBJ databases">
        <title>Draft Genome Sequence of the Radioresistant Bacterium Deinococcus aerius TR0125, Isolated from the Higher Atmosphere above Japan.</title>
        <authorList>
            <person name="Satoh K."/>
            <person name="Arai H."/>
            <person name="Sanzen T."/>
            <person name="Kawaguchi Y."/>
            <person name="Hayashi H."/>
            <person name="Yokobori S."/>
            <person name="Yamagishi A."/>
            <person name="Oono Y."/>
            <person name="Narumi I."/>
        </authorList>
    </citation>
    <scope>NUCLEOTIDE SEQUENCE [LARGE SCALE GENOMIC DNA]</scope>
    <source>
        <strain evidence="2">TR0125</strain>
    </source>
</reference>
<gene>
    <name evidence="1" type="ORF">DAERI_070141</name>
</gene>
<keyword evidence="2" id="KW-1185">Reference proteome</keyword>
<evidence type="ECO:0000313" key="2">
    <source>
        <dbReference type="Proteomes" id="UP000236569"/>
    </source>
</evidence>
<dbReference type="Gene3D" id="3.40.50.2000">
    <property type="entry name" value="Glycogen Phosphorylase B"/>
    <property type="match status" value="1"/>
</dbReference>
<name>A0A2I9CW01_9DEIO</name>
<dbReference type="AlphaFoldDB" id="A0A2I9CW01"/>
<protein>
    <submittedName>
        <fullName evidence="1">Group 1 glycosyl transferase</fullName>
    </submittedName>
</protein>
<proteinExistence type="predicted"/>
<dbReference type="RefSeq" id="WP_103129537.1">
    <property type="nucleotide sequence ID" value="NZ_BFAG01000007.1"/>
</dbReference>
<accession>A0A2I9CW01</accession>
<dbReference type="GO" id="GO:0016740">
    <property type="term" value="F:transferase activity"/>
    <property type="evidence" value="ECO:0007669"/>
    <property type="project" value="UniProtKB-KW"/>
</dbReference>
<dbReference type="EMBL" id="BFAG01000007">
    <property type="protein sequence ID" value="GBF06143.1"/>
    <property type="molecule type" value="Genomic_DNA"/>
</dbReference>
<comment type="caution">
    <text evidence="1">The sequence shown here is derived from an EMBL/GenBank/DDBJ whole genome shotgun (WGS) entry which is preliminary data.</text>
</comment>